<sequence>MVKLFVGNLAETVDSHRLKNLFIQFVAVQECDVLKNFAFVHVATEEDADIVIKNLDKTMLEGREIHIERSTSRLRKEPGMGDKCFTCGASDHKTPQCPQEQGRKKKRPNEIDENPAKRINNGTISTNPVPQTQCWGYKVPGDSDAELPCPTNPELKPLYDQYIDSRTRYHYFREKLSKELSLQPGGVVAPSAAAPVNLGRIDLTRTVQPAPMPAPVPVYNATPTFSSYPGAAPTAAPTFSSPYQPQPTASYPGVQPISAPSYPGAQNPAYSTPQPSYGYNNSPAQYNTPTTYQGPVNMYNSPISSYQRPQTASYSTPPSYMK</sequence>
<dbReference type="WBParaSite" id="JU765_v2.g1111.t1">
    <property type="protein sequence ID" value="JU765_v2.g1111.t1"/>
    <property type="gene ID" value="JU765_v2.g1111"/>
</dbReference>
<reference evidence="2" key="1">
    <citation type="submission" date="2022-11" db="UniProtKB">
        <authorList>
            <consortium name="WormBaseParasite"/>
        </authorList>
    </citation>
    <scope>IDENTIFICATION</scope>
</reference>
<evidence type="ECO:0000313" key="1">
    <source>
        <dbReference type="Proteomes" id="UP000887576"/>
    </source>
</evidence>
<name>A0AC34PY99_9BILA</name>
<accession>A0AC34PY99</accession>
<proteinExistence type="predicted"/>
<dbReference type="Proteomes" id="UP000887576">
    <property type="component" value="Unplaced"/>
</dbReference>
<evidence type="ECO:0000313" key="2">
    <source>
        <dbReference type="WBParaSite" id="JU765_v2.g1111.t1"/>
    </source>
</evidence>
<protein>
    <submittedName>
        <fullName evidence="2">RRM domain-containing protein</fullName>
    </submittedName>
</protein>
<organism evidence="1 2">
    <name type="scientific">Panagrolaimus sp. JU765</name>
    <dbReference type="NCBI Taxonomy" id="591449"/>
    <lineage>
        <taxon>Eukaryota</taxon>
        <taxon>Metazoa</taxon>
        <taxon>Ecdysozoa</taxon>
        <taxon>Nematoda</taxon>
        <taxon>Chromadorea</taxon>
        <taxon>Rhabditida</taxon>
        <taxon>Tylenchina</taxon>
        <taxon>Panagrolaimomorpha</taxon>
        <taxon>Panagrolaimoidea</taxon>
        <taxon>Panagrolaimidae</taxon>
        <taxon>Panagrolaimus</taxon>
    </lineage>
</organism>